<dbReference type="EC" id="5.4.3.8" evidence="5"/>
<dbReference type="Gene3D" id="3.90.1150.10">
    <property type="entry name" value="Aspartate Aminotransferase, domain 1"/>
    <property type="match status" value="1"/>
</dbReference>
<dbReference type="Gene3D" id="3.40.640.10">
    <property type="entry name" value="Type I PLP-dependent aspartate aminotransferase-like (Major domain)"/>
    <property type="match status" value="1"/>
</dbReference>
<dbReference type="NCBIfam" id="NF000818">
    <property type="entry name" value="PRK00062.1"/>
    <property type="match status" value="1"/>
</dbReference>
<dbReference type="InterPro" id="IPR049704">
    <property type="entry name" value="Aminotrans_3_PPA_site"/>
</dbReference>
<dbReference type="InterPro" id="IPR005814">
    <property type="entry name" value="Aminotrans_3"/>
</dbReference>
<dbReference type="PANTHER" id="PTHR43713:SF3">
    <property type="entry name" value="GLUTAMATE-1-SEMIALDEHYDE 2,1-AMINOMUTASE 1, CHLOROPLASTIC-RELATED"/>
    <property type="match status" value="1"/>
</dbReference>
<keyword evidence="6" id="KW-0963">Cytoplasm</keyword>
<evidence type="ECO:0000256" key="6">
    <source>
        <dbReference type="ARBA" id="ARBA00022490"/>
    </source>
</evidence>
<evidence type="ECO:0000256" key="1">
    <source>
        <dbReference type="ARBA" id="ARBA00001579"/>
    </source>
</evidence>
<dbReference type="PROSITE" id="PS00600">
    <property type="entry name" value="AA_TRANSFER_CLASS_3"/>
    <property type="match status" value="1"/>
</dbReference>
<comment type="pathway">
    <text evidence="3">Porphyrin-containing compound metabolism; protoporphyrin-IX biosynthesis; 5-aminolevulinate from L-glutamyl-tRNA(Glu): step 2/2.</text>
</comment>
<dbReference type="Pfam" id="PF00202">
    <property type="entry name" value="Aminotran_3"/>
    <property type="match status" value="1"/>
</dbReference>
<evidence type="ECO:0000256" key="7">
    <source>
        <dbReference type="ARBA" id="ARBA00022898"/>
    </source>
</evidence>
<name>A0A1M5DUK1_9BACI</name>
<comment type="similarity">
    <text evidence="4">Belongs to the class-III pyridoxal-phosphate-dependent aminotransferase family. HemL subfamily.</text>
</comment>
<comment type="catalytic activity">
    <reaction evidence="1">
        <text>(S)-4-amino-5-oxopentanoate = 5-aminolevulinate</text>
        <dbReference type="Rhea" id="RHEA:14265"/>
        <dbReference type="ChEBI" id="CHEBI:57501"/>
        <dbReference type="ChEBI" id="CHEBI:356416"/>
        <dbReference type="EC" id="5.4.3.8"/>
    </reaction>
</comment>
<sequence>MHVQTSFRSGKEQSKAMYEKAKKVLPGGITANIKYFSPQPIVMKTATGCKITDVDDNSYIDYLLCYGALITGHGHEQIMRATIKHMQNIGTAIFGAPHELEITMAEKLIELYPSIDMVRFTNSGLEATLFAIRLANAYTGKSKIGKFEGHYHGGANNVLVSVNPNQEEAGSELEPTSIAESNGIPVHELKQTIVLPFNDFEATEKLLRKNKDDLAAIILEPIQGGFIPADATFMHQLRALTEELGILLIFDEVKTGFRVHLGGAQSIYHIKPDLTTLGKVLGGGFPIGAVGGRKDIMMYSAPNDASDIFSSGGNSTAKKDVVFHSGTYNGHPVVLAAGLETIRLLEQDGVMNDLVYKTNLLRTKLEELYASYHVPMQTIGMGSIFNIVFTNDPIRNYRDMWKANKDLREAIDIELLELGIYNKPSNRYSLSIAHSMKDINKTIEAHEIAIKNVLLK</sequence>
<dbReference type="STRING" id="930117.SAMN05216225_10038"/>
<dbReference type="InterPro" id="IPR015421">
    <property type="entry name" value="PyrdxlP-dep_Trfase_major"/>
</dbReference>
<keyword evidence="9" id="KW-0627">Porphyrin biosynthesis</keyword>
<evidence type="ECO:0000256" key="3">
    <source>
        <dbReference type="ARBA" id="ARBA00004819"/>
    </source>
</evidence>
<dbReference type="OrthoDB" id="9807885at2"/>
<organism evidence="11 12">
    <name type="scientific">Ornithinibacillus halophilus</name>
    <dbReference type="NCBI Taxonomy" id="930117"/>
    <lineage>
        <taxon>Bacteria</taxon>
        <taxon>Bacillati</taxon>
        <taxon>Bacillota</taxon>
        <taxon>Bacilli</taxon>
        <taxon>Bacillales</taxon>
        <taxon>Bacillaceae</taxon>
        <taxon>Ornithinibacillus</taxon>
    </lineage>
</organism>
<dbReference type="CDD" id="cd00610">
    <property type="entry name" value="OAT_like"/>
    <property type="match status" value="1"/>
</dbReference>
<keyword evidence="8" id="KW-0413">Isomerase</keyword>
<gene>
    <name evidence="11" type="ORF">SAMN05216225_10038</name>
</gene>
<dbReference type="PANTHER" id="PTHR43713">
    <property type="entry name" value="GLUTAMATE-1-SEMIALDEHYDE 2,1-AMINOMUTASE"/>
    <property type="match status" value="1"/>
</dbReference>
<dbReference type="Proteomes" id="UP000183988">
    <property type="component" value="Unassembled WGS sequence"/>
</dbReference>
<evidence type="ECO:0000256" key="2">
    <source>
        <dbReference type="ARBA" id="ARBA00001933"/>
    </source>
</evidence>
<accession>A0A1M5DUK1</accession>
<evidence type="ECO:0000256" key="9">
    <source>
        <dbReference type="ARBA" id="ARBA00023244"/>
    </source>
</evidence>
<evidence type="ECO:0000256" key="10">
    <source>
        <dbReference type="RuleBase" id="RU003560"/>
    </source>
</evidence>
<dbReference type="RefSeq" id="WP_072887985.1">
    <property type="nucleotide sequence ID" value="NZ_FQVW01000003.1"/>
</dbReference>
<dbReference type="InterPro" id="IPR015422">
    <property type="entry name" value="PyrdxlP-dep_Trfase_small"/>
</dbReference>
<dbReference type="FunFam" id="3.40.640.10:FF:000021">
    <property type="entry name" value="Glutamate-1-semialdehyde 2,1-aminomutase"/>
    <property type="match status" value="1"/>
</dbReference>
<dbReference type="SUPFAM" id="SSF53383">
    <property type="entry name" value="PLP-dependent transferases"/>
    <property type="match status" value="1"/>
</dbReference>
<dbReference type="AlphaFoldDB" id="A0A1M5DUK1"/>
<protein>
    <recommendedName>
        <fullName evidence="5">glutamate-1-semialdehyde 2,1-aminomutase</fullName>
        <ecNumber evidence="5">5.4.3.8</ecNumber>
    </recommendedName>
</protein>
<dbReference type="GO" id="GO:0006779">
    <property type="term" value="P:porphyrin-containing compound biosynthetic process"/>
    <property type="evidence" value="ECO:0007669"/>
    <property type="project" value="UniProtKB-KW"/>
</dbReference>
<evidence type="ECO:0000256" key="5">
    <source>
        <dbReference type="ARBA" id="ARBA00012143"/>
    </source>
</evidence>
<evidence type="ECO:0000313" key="11">
    <source>
        <dbReference type="EMBL" id="SHF70531.1"/>
    </source>
</evidence>
<dbReference type="GO" id="GO:0030170">
    <property type="term" value="F:pyridoxal phosphate binding"/>
    <property type="evidence" value="ECO:0007669"/>
    <property type="project" value="InterPro"/>
</dbReference>
<dbReference type="InterPro" id="IPR015424">
    <property type="entry name" value="PyrdxlP-dep_Trfase"/>
</dbReference>
<evidence type="ECO:0000256" key="8">
    <source>
        <dbReference type="ARBA" id="ARBA00023235"/>
    </source>
</evidence>
<proteinExistence type="inferred from homology"/>
<comment type="cofactor">
    <cofactor evidence="2">
        <name>pyridoxal 5'-phosphate</name>
        <dbReference type="ChEBI" id="CHEBI:597326"/>
    </cofactor>
</comment>
<dbReference type="GO" id="GO:0008483">
    <property type="term" value="F:transaminase activity"/>
    <property type="evidence" value="ECO:0007669"/>
    <property type="project" value="InterPro"/>
</dbReference>
<evidence type="ECO:0000256" key="4">
    <source>
        <dbReference type="ARBA" id="ARBA00008981"/>
    </source>
</evidence>
<evidence type="ECO:0000313" key="12">
    <source>
        <dbReference type="Proteomes" id="UP000183988"/>
    </source>
</evidence>
<keyword evidence="7 10" id="KW-0663">Pyridoxal phosphate</keyword>
<dbReference type="EMBL" id="FQVW01000003">
    <property type="protein sequence ID" value="SHF70531.1"/>
    <property type="molecule type" value="Genomic_DNA"/>
</dbReference>
<reference evidence="11 12" key="1">
    <citation type="submission" date="2016-11" db="EMBL/GenBank/DDBJ databases">
        <authorList>
            <person name="Jaros S."/>
            <person name="Januszkiewicz K."/>
            <person name="Wedrychowicz H."/>
        </authorList>
    </citation>
    <scope>NUCLEOTIDE SEQUENCE [LARGE SCALE GENOMIC DNA]</scope>
    <source>
        <strain evidence="11 12">IBRC-M 10683</strain>
    </source>
</reference>
<keyword evidence="12" id="KW-1185">Reference proteome</keyword>
<dbReference type="GO" id="GO:0042286">
    <property type="term" value="F:glutamate-1-semialdehyde 2,1-aminomutase activity"/>
    <property type="evidence" value="ECO:0007669"/>
    <property type="project" value="UniProtKB-EC"/>
</dbReference>